<dbReference type="PANTHER" id="PTHR34478:SF1">
    <property type="entry name" value="PROTEIN LEMA"/>
    <property type="match status" value="1"/>
</dbReference>
<protein>
    <submittedName>
        <fullName evidence="6">LemA protein</fullName>
    </submittedName>
</protein>
<comment type="subcellular location">
    <subcellularLocation>
        <location evidence="1">Membrane</location>
        <topology evidence="1">Single-pass membrane protein</topology>
    </subcellularLocation>
</comment>
<dbReference type="Pfam" id="PF04011">
    <property type="entry name" value="LemA"/>
    <property type="match status" value="1"/>
</dbReference>
<proteinExistence type="inferred from homology"/>
<dbReference type="InterPro" id="IPR007156">
    <property type="entry name" value="MamQ_LemA"/>
</dbReference>
<sequence length="187" mass="20582">MDVFLYAVGGGVALAGAVAWSSHNRLVALDERCNTAFADVDVHLKHRHSLIPGLVETVRGFVGHEFAVLTEVTKARASALKAAGPEMRLEAETQVGQSISSLLTVVERYPDLQASAHFRDLRRDLTDAENRITASRRFYNLAVDEFNATLRQFPGNLIGAAGRLGRRKPFDLGVERVLIDEPVTVRF</sequence>
<dbReference type="SUPFAM" id="SSF140478">
    <property type="entry name" value="LemA-like"/>
    <property type="match status" value="1"/>
</dbReference>
<dbReference type="AlphaFoldDB" id="A0A6J4J8J2"/>
<reference evidence="6" key="1">
    <citation type="submission" date="2020-02" db="EMBL/GenBank/DDBJ databases">
        <authorList>
            <person name="Meier V. D."/>
        </authorList>
    </citation>
    <scope>NUCLEOTIDE SEQUENCE</scope>
    <source>
        <strain evidence="6">AVDCRST_MAG04</strain>
    </source>
</reference>
<evidence type="ECO:0000256" key="5">
    <source>
        <dbReference type="ARBA" id="ARBA00023136"/>
    </source>
</evidence>
<evidence type="ECO:0000256" key="3">
    <source>
        <dbReference type="ARBA" id="ARBA00022692"/>
    </source>
</evidence>
<gene>
    <name evidence="6" type="ORF">AVDCRST_MAG04-3015</name>
</gene>
<comment type="similarity">
    <text evidence="2">Belongs to the LemA family.</text>
</comment>
<accession>A0A6J4J8J2</accession>
<evidence type="ECO:0000256" key="1">
    <source>
        <dbReference type="ARBA" id="ARBA00004167"/>
    </source>
</evidence>
<name>A0A6J4J8J2_9PROT</name>
<dbReference type="PANTHER" id="PTHR34478">
    <property type="entry name" value="PROTEIN LEMA"/>
    <property type="match status" value="1"/>
</dbReference>
<keyword evidence="5" id="KW-0472">Membrane</keyword>
<dbReference type="Gene3D" id="1.20.1440.20">
    <property type="entry name" value="LemA-like domain"/>
    <property type="match status" value="1"/>
</dbReference>
<evidence type="ECO:0000256" key="4">
    <source>
        <dbReference type="ARBA" id="ARBA00022989"/>
    </source>
</evidence>
<evidence type="ECO:0000256" key="2">
    <source>
        <dbReference type="ARBA" id="ARBA00008854"/>
    </source>
</evidence>
<keyword evidence="3" id="KW-0812">Transmembrane</keyword>
<organism evidence="6">
    <name type="scientific">uncultured Acetobacteraceae bacterium</name>
    <dbReference type="NCBI Taxonomy" id="169975"/>
    <lineage>
        <taxon>Bacteria</taxon>
        <taxon>Pseudomonadati</taxon>
        <taxon>Pseudomonadota</taxon>
        <taxon>Alphaproteobacteria</taxon>
        <taxon>Acetobacterales</taxon>
        <taxon>Acetobacteraceae</taxon>
        <taxon>environmental samples</taxon>
    </lineage>
</organism>
<evidence type="ECO:0000313" key="6">
    <source>
        <dbReference type="EMBL" id="CAA9269645.1"/>
    </source>
</evidence>
<dbReference type="InterPro" id="IPR023353">
    <property type="entry name" value="LemA-like_dom_sf"/>
</dbReference>
<dbReference type="GO" id="GO:0016020">
    <property type="term" value="C:membrane"/>
    <property type="evidence" value="ECO:0007669"/>
    <property type="project" value="UniProtKB-SubCell"/>
</dbReference>
<dbReference type="EMBL" id="CADCTL010000215">
    <property type="protein sequence ID" value="CAA9269645.1"/>
    <property type="molecule type" value="Genomic_DNA"/>
</dbReference>
<keyword evidence="4" id="KW-1133">Transmembrane helix</keyword>